<dbReference type="GO" id="GO:0030017">
    <property type="term" value="C:sarcomere"/>
    <property type="evidence" value="ECO:0007669"/>
    <property type="project" value="UniProtKB-SubCell"/>
</dbReference>
<evidence type="ECO:0000256" key="4">
    <source>
        <dbReference type="ARBA" id="ARBA00022490"/>
    </source>
</evidence>
<evidence type="ECO:0000256" key="15">
    <source>
        <dbReference type="PROSITE-ProRule" id="PRU00228"/>
    </source>
</evidence>
<dbReference type="SMART" id="SM00165">
    <property type="entry name" value="UBA"/>
    <property type="match status" value="1"/>
</dbReference>
<dbReference type="GO" id="GO:0016235">
    <property type="term" value="C:aggresome"/>
    <property type="evidence" value="ECO:0007669"/>
    <property type="project" value="TreeGrafter"/>
</dbReference>
<dbReference type="PROSITE" id="PS50135">
    <property type="entry name" value="ZF_ZZ_2"/>
    <property type="match status" value="1"/>
</dbReference>
<dbReference type="PROSITE" id="PS50030">
    <property type="entry name" value="UBA"/>
    <property type="match status" value="1"/>
</dbReference>
<evidence type="ECO:0000256" key="6">
    <source>
        <dbReference type="ARBA" id="ARBA00022737"/>
    </source>
</evidence>
<dbReference type="FunFam" id="1.10.8.10:FF:000034">
    <property type="entry name" value="Sequestosome 1"/>
    <property type="match status" value="1"/>
</dbReference>
<dbReference type="Gene3D" id="1.10.8.10">
    <property type="entry name" value="DNA helicase RuvA subunit, C-terminal domain"/>
    <property type="match status" value="1"/>
</dbReference>
<keyword evidence="10" id="KW-0539">Nucleus</keyword>
<dbReference type="Pfam" id="PF00564">
    <property type="entry name" value="PB1"/>
    <property type="match status" value="1"/>
</dbReference>
<comment type="caution">
    <text evidence="20">The sequence shown here is derived from an EMBL/GenBank/DDBJ whole genome shotgun (WGS) entry which is preliminary data.</text>
</comment>
<dbReference type="FunFam" id="3.30.60.90:FF:000016">
    <property type="entry name" value="Refractory to sigma P"/>
    <property type="match status" value="1"/>
</dbReference>
<dbReference type="STRING" id="33528.ENSGAFP00000024348"/>
<evidence type="ECO:0000259" key="18">
    <source>
        <dbReference type="PROSITE" id="PS50135"/>
    </source>
</evidence>
<dbReference type="CDD" id="cd02340">
    <property type="entry name" value="ZZ_NBR1_like"/>
    <property type="match status" value="1"/>
</dbReference>
<feature type="region of interest" description="Disordered" evidence="16">
    <location>
        <begin position="1"/>
        <end position="47"/>
    </location>
</feature>
<sequence length="512" mass="55897">MDFNNLNDDVAHRHRDSGVFPPQSGRPVTRLAGKSRTDSPRSLPSVRAGLQAGQWEPAYARKRDVGGGSKHKRQEISSCSSCSDLLGPSLYLSRFGSVPVGMSVTVKAYLLGKDEQVKEIRRFAVDQDVSCSFEYLSRKVAAVFSNLSGSTCSLFYKDEDGDLVAFSSDDELMMGLSFVKDATFRLYIRERKEHRRDFPLHAFPPFAFGPPPPHHHGPAHMAPPPAVHPNVTCDGCEGTVVGTRFKCSVCPDYDLCSACQAQGKHTEHALLPIWHPLQHWFPRGKWMKRMRHCGMWNQNPNPEQNQNQEQAGAAKPAADSSAPSASQASVDFLKNIGEGVAAMLSPLGIDVDIDVEHEGQKTKVTPPTQSGAEPGDVEMNEEGGASNEDGVNQGSKNSWLQVSRDSDEEWTHLSSKEVDPSTGELQSLQLEGRVPPEPGAPQQGPTGLREAALYPHLPQEADPRLVESLAAMLSMGFSDEGGWLTHLLQAKNGDIGAALDAIQYAKQPRPHQ</sequence>
<keyword evidence="4" id="KW-0963">Cytoplasm</keyword>
<reference evidence="20 21" key="1">
    <citation type="journal article" date="2018" name="G3 (Bethesda)">
        <title>A High-Quality Reference Genome for the Invasive Mosquitofish Gambusia affinis Using a Chicago Library.</title>
        <authorList>
            <person name="Hoffberg S.L."/>
            <person name="Troendle N.J."/>
            <person name="Glenn T.C."/>
            <person name="Mahmud O."/>
            <person name="Louha S."/>
            <person name="Chalopin D."/>
            <person name="Bennetzen J.L."/>
            <person name="Mauricio R."/>
        </authorList>
    </citation>
    <scope>NUCLEOTIDE SEQUENCE [LARGE SCALE GENOMIC DNA]</scope>
    <source>
        <strain evidence="20">NE01/NJP1002.9</strain>
        <tissue evidence="20">Muscle</tissue>
    </source>
</reference>
<evidence type="ECO:0000256" key="1">
    <source>
        <dbReference type="ARBA" id="ARBA00004123"/>
    </source>
</evidence>
<organism evidence="20 21">
    <name type="scientific">Gambusia affinis</name>
    <name type="common">Western mosquitofish</name>
    <name type="synonym">Heterandria affinis</name>
    <dbReference type="NCBI Taxonomy" id="33528"/>
    <lineage>
        <taxon>Eukaryota</taxon>
        <taxon>Metazoa</taxon>
        <taxon>Chordata</taxon>
        <taxon>Craniata</taxon>
        <taxon>Vertebrata</taxon>
        <taxon>Euteleostomi</taxon>
        <taxon>Actinopterygii</taxon>
        <taxon>Neopterygii</taxon>
        <taxon>Teleostei</taxon>
        <taxon>Neoteleostei</taxon>
        <taxon>Acanthomorphata</taxon>
        <taxon>Ovalentaria</taxon>
        <taxon>Atherinomorphae</taxon>
        <taxon>Cyprinodontiformes</taxon>
        <taxon>Poeciliidae</taxon>
        <taxon>Poeciliinae</taxon>
        <taxon>Gambusia</taxon>
    </lineage>
</organism>
<evidence type="ECO:0000256" key="2">
    <source>
        <dbReference type="ARBA" id="ARBA00004204"/>
    </source>
</evidence>
<evidence type="ECO:0000256" key="12">
    <source>
        <dbReference type="ARBA" id="ARBA00062450"/>
    </source>
</evidence>
<keyword evidence="7 15" id="KW-0863">Zinc-finger</keyword>
<evidence type="ECO:0000256" key="10">
    <source>
        <dbReference type="ARBA" id="ARBA00023242"/>
    </source>
</evidence>
<evidence type="ECO:0000259" key="17">
    <source>
        <dbReference type="PROSITE" id="PS50030"/>
    </source>
</evidence>
<feature type="domain" description="PB1" evidence="19">
    <location>
        <begin position="103"/>
        <end position="191"/>
    </location>
</feature>
<evidence type="ECO:0000256" key="11">
    <source>
        <dbReference type="ARBA" id="ARBA00054138"/>
    </source>
</evidence>
<comment type="subunit">
    <text evidence="12">Interacts with aPKC and Traf6.</text>
</comment>
<dbReference type="GO" id="GO:0035973">
    <property type="term" value="P:aggrephagy"/>
    <property type="evidence" value="ECO:0007669"/>
    <property type="project" value="TreeGrafter"/>
</dbReference>
<dbReference type="GO" id="GO:0005080">
    <property type="term" value="F:protein kinase C binding"/>
    <property type="evidence" value="ECO:0007669"/>
    <property type="project" value="TreeGrafter"/>
</dbReference>
<dbReference type="InterPro" id="IPR009060">
    <property type="entry name" value="UBA-like_sf"/>
</dbReference>
<feature type="domain" description="ZZ-type" evidence="18">
    <location>
        <begin position="228"/>
        <end position="285"/>
    </location>
</feature>
<evidence type="ECO:0000256" key="13">
    <source>
        <dbReference type="ARBA" id="ARBA00071657"/>
    </source>
</evidence>
<accession>A0A315V5X8</accession>
<evidence type="ECO:0000313" key="20">
    <source>
        <dbReference type="EMBL" id="PWA18682.1"/>
    </source>
</evidence>
<dbReference type="SUPFAM" id="SSF54277">
    <property type="entry name" value="CAD &amp; PB1 domains"/>
    <property type="match status" value="1"/>
</dbReference>
<dbReference type="Proteomes" id="UP000250572">
    <property type="component" value="Unassembled WGS sequence"/>
</dbReference>
<evidence type="ECO:0000256" key="3">
    <source>
        <dbReference type="ARBA" id="ARBA00004419"/>
    </source>
</evidence>
<comment type="subcellular location">
    <subcellularLocation>
        <location evidence="2">Cytoplasm</location>
        <location evidence="2">Myofibril</location>
        <location evidence="2">Sarcomere</location>
    </subcellularLocation>
    <subcellularLocation>
        <location evidence="3">Cytoplasmic vesicle</location>
        <location evidence="3">Autophagosome</location>
    </subcellularLocation>
    <subcellularLocation>
        <location evidence="1">Nucleus</location>
    </subcellularLocation>
</comment>
<feature type="region of interest" description="Disordered" evidence="16">
    <location>
        <begin position="294"/>
        <end position="326"/>
    </location>
</feature>
<dbReference type="GO" id="GO:0044753">
    <property type="term" value="C:amphisome"/>
    <property type="evidence" value="ECO:0007669"/>
    <property type="project" value="TreeGrafter"/>
</dbReference>
<keyword evidence="8" id="KW-0862">Zinc</keyword>
<evidence type="ECO:0000256" key="5">
    <source>
        <dbReference type="ARBA" id="ARBA00022723"/>
    </source>
</evidence>
<dbReference type="InterPro" id="IPR000270">
    <property type="entry name" value="PB1_dom"/>
</dbReference>
<proteinExistence type="predicted"/>
<dbReference type="InterPro" id="IPR033741">
    <property type="entry name" value="SQSTM_UBA"/>
</dbReference>
<keyword evidence="9" id="KW-0804">Transcription</keyword>
<dbReference type="SUPFAM" id="SSF57850">
    <property type="entry name" value="RING/U-box"/>
    <property type="match status" value="1"/>
</dbReference>
<keyword evidence="6" id="KW-0677">Repeat</keyword>
<feature type="compositionally biased region" description="Low complexity" evidence="16">
    <location>
        <begin position="297"/>
        <end position="326"/>
    </location>
</feature>
<dbReference type="EMBL" id="NHOQ01002284">
    <property type="protein sequence ID" value="PWA18682.1"/>
    <property type="molecule type" value="Genomic_DNA"/>
</dbReference>
<feature type="domain" description="UBA" evidence="17">
    <location>
        <begin position="460"/>
        <end position="505"/>
    </location>
</feature>
<dbReference type="GO" id="GO:0000423">
    <property type="term" value="P:mitophagy"/>
    <property type="evidence" value="ECO:0007669"/>
    <property type="project" value="TreeGrafter"/>
</dbReference>
<dbReference type="GO" id="GO:0008270">
    <property type="term" value="F:zinc ion binding"/>
    <property type="evidence" value="ECO:0007669"/>
    <property type="project" value="UniProtKB-KW"/>
</dbReference>
<dbReference type="Pfam" id="PF16577">
    <property type="entry name" value="UBA_5"/>
    <property type="match status" value="1"/>
</dbReference>
<dbReference type="Pfam" id="PF00569">
    <property type="entry name" value="ZZ"/>
    <property type="match status" value="1"/>
</dbReference>
<dbReference type="SUPFAM" id="SSF46934">
    <property type="entry name" value="UBA-like"/>
    <property type="match status" value="1"/>
</dbReference>
<dbReference type="PROSITE" id="PS01357">
    <property type="entry name" value="ZF_ZZ_1"/>
    <property type="match status" value="1"/>
</dbReference>
<dbReference type="GO" id="GO:0007032">
    <property type="term" value="P:endosome organization"/>
    <property type="evidence" value="ECO:0007669"/>
    <property type="project" value="TreeGrafter"/>
</dbReference>
<dbReference type="PROSITE" id="PS51745">
    <property type="entry name" value="PB1"/>
    <property type="match status" value="1"/>
</dbReference>
<name>A0A315V5X8_GAMAF</name>
<feature type="compositionally biased region" description="Polar residues" evidence="16">
    <location>
        <begin position="389"/>
        <end position="403"/>
    </location>
</feature>
<evidence type="ECO:0000259" key="19">
    <source>
        <dbReference type="PROSITE" id="PS51745"/>
    </source>
</evidence>
<dbReference type="InterPro" id="IPR015940">
    <property type="entry name" value="UBA"/>
</dbReference>
<dbReference type="SMART" id="SM00291">
    <property type="entry name" value="ZnF_ZZ"/>
    <property type="match status" value="1"/>
</dbReference>
<dbReference type="FunFam" id="3.10.20.90:FF:000320">
    <property type="entry name" value="Predicted protein"/>
    <property type="match status" value="1"/>
</dbReference>
<feature type="region of interest" description="Disordered" evidence="16">
    <location>
        <begin position="360"/>
        <end position="447"/>
    </location>
</feature>
<evidence type="ECO:0000256" key="7">
    <source>
        <dbReference type="ARBA" id="ARBA00022771"/>
    </source>
</evidence>
<keyword evidence="5" id="KW-0479">Metal-binding</keyword>
<dbReference type="InterPro" id="IPR043145">
    <property type="entry name" value="Znf_ZZ_sf"/>
</dbReference>
<dbReference type="AlphaFoldDB" id="A0A315V5X8"/>
<dbReference type="SMART" id="SM00666">
    <property type="entry name" value="PB1"/>
    <property type="match status" value="1"/>
</dbReference>
<evidence type="ECO:0000313" key="21">
    <source>
        <dbReference type="Proteomes" id="UP000250572"/>
    </source>
</evidence>
<dbReference type="CDD" id="cd06402">
    <property type="entry name" value="PB1_p62"/>
    <property type="match status" value="1"/>
</dbReference>
<evidence type="ECO:0000256" key="16">
    <source>
        <dbReference type="SAM" id="MobiDB-lite"/>
    </source>
</evidence>
<dbReference type="InterPro" id="IPR034866">
    <property type="entry name" value="PB1_p62"/>
</dbReference>
<evidence type="ECO:0000256" key="9">
    <source>
        <dbReference type="ARBA" id="ARBA00023163"/>
    </source>
</evidence>
<dbReference type="CDD" id="cd14320">
    <property type="entry name" value="UBA_SQSTM"/>
    <property type="match status" value="1"/>
</dbReference>
<comment type="function">
    <text evidence="11">Required for selective autophagy activation by ubiquitinated proteins. Implicated in sigma rhabdovirus multiplication and necessary for male fertility. Involved in activating transcription of Drs.</text>
</comment>
<dbReference type="Gene3D" id="3.10.20.90">
    <property type="entry name" value="Phosphatidylinositol 3-kinase Catalytic Subunit, Chain A, domain 1"/>
    <property type="match status" value="1"/>
</dbReference>
<dbReference type="PANTHER" id="PTHR15090">
    <property type="entry name" value="SEQUESTOSOME 1-RELATED"/>
    <property type="match status" value="1"/>
</dbReference>
<evidence type="ECO:0000256" key="8">
    <source>
        <dbReference type="ARBA" id="ARBA00022833"/>
    </source>
</evidence>
<dbReference type="InterPro" id="IPR053793">
    <property type="entry name" value="PB1-like"/>
</dbReference>
<dbReference type="GO" id="GO:0070530">
    <property type="term" value="F:K63-linked polyubiquitin modification-dependent protein binding"/>
    <property type="evidence" value="ECO:0007669"/>
    <property type="project" value="TreeGrafter"/>
</dbReference>
<dbReference type="InterPro" id="IPR052260">
    <property type="entry name" value="Autophagy_Rcpt_SigReg"/>
</dbReference>
<feature type="compositionally biased region" description="Polar residues" evidence="16">
    <location>
        <begin position="362"/>
        <end position="371"/>
    </location>
</feature>
<gene>
    <name evidence="20" type="ORF">CCH79_00005491</name>
</gene>
<keyword evidence="21" id="KW-1185">Reference proteome</keyword>
<dbReference type="InterPro" id="IPR000433">
    <property type="entry name" value="Znf_ZZ"/>
</dbReference>
<protein>
    <recommendedName>
        <fullName evidence="13">Protein ref(2)P</fullName>
    </recommendedName>
    <alternativeName>
        <fullName evidence="14">Refractory to sigma P</fullName>
    </alternativeName>
</protein>
<feature type="compositionally biased region" description="Basic and acidic residues" evidence="16">
    <location>
        <begin position="409"/>
        <end position="419"/>
    </location>
</feature>
<dbReference type="PANTHER" id="PTHR15090:SF0">
    <property type="entry name" value="SEQUESTOSOME-1"/>
    <property type="match status" value="1"/>
</dbReference>
<dbReference type="GO" id="GO:0005634">
    <property type="term" value="C:nucleus"/>
    <property type="evidence" value="ECO:0007669"/>
    <property type="project" value="UniProtKB-SubCell"/>
</dbReference>
<dbReference type="Gene3D" id="3.30.60.90">
    <property type="match status" value="1"/>
</dbReference>
<evidence type="ECO:0000256" key="14">
    <source>
        <dbReference type="ARBA" id="ARBA00081379"/>
    </source>
</evidence>